<feature type="transmembrane region" description="Helical" evidence="17">
    <location>
        <begin position="89"/>
        <end position="110"/>
    </location>
</feature>
<dbReference type="InterPro" id="IPR000276">
    <property type="entry name" value="GPCR_Rhodpsn"/>
</dbReference>
<evidence type="ECO:0000256" key="14">
    <source>
        <dbReference type="ARBA" id="ARBA00023224"/>
    </source>
</evidence>
<dbReference type="GO" id="GO:0016020">
    <property type="term" value="C:membrane"/>
    <property type="evidence" value="ECO:0007669"/>
    <property type="project" value="UniProtKB-SubCell"/>
</dbReference>
<dbReference type="InterPro" id="IPR027430">
    <property type="entry name" value="Retinal_BS"/>
</dbReference>
<evidence type="ECO:0000313" key="18">
    <source>
        <dbReference type="EMBL" id="JAN71067.1"/>
    </source>
</evidence>
<comment type="similarity">
    <text evidence="2">Belongs to the G-protein coupled receptor 1 family.</text>
</comment>
<accession>A0A0P6IAV7</accession>
<evidence type="ECO:0000256" key="1">
    <source>
        <dbReference type="ARBA" id="ARBA00004141"/>
    </source>
</evidence>
<evidence type="ECO:0000256" key="3">
    <source>
        <dbReference type="ARBA" id="ARBA00022543"/>
    </source>
</evidence>
<protein>
    <submittedName>
        <fullName evidence="18">Class a rhodopsin g-protein coupled receptor gprop1</fullName>
    </submittedName>
</protein>
<keyword evidence="10" id="KW-0297">G-protein coupled receptor</keyword>
<dbReference type="SUPFAM" id="SSF81321">
    <property type="entry name" value="Family A G protein-coupled receptor-like"/>
    <property type="match status" value="1"/>
</dbReference>
<feature type="compositionally biased region" description="Polar residues" evidence="16">
    <location>
        <begin position="370"/>
        <end position="388"/>
    </location>
</feature>
<dbReference type="InterPro" id="IPR050125">
    <property type="entry name" value="GPCR_opsins"/>
</dbReference>
<evidence type="ECO:0000256" key="15">
    <source>
        <dbReference type="ARBA" id="ARBA00023305"/>
    </source>
</evidence>
<evidence type="ECO:0000256" key="6">
    <source>
        <dbReference type="ARBA" id="ARBA00022692"/>
    </source>
</evidence>
<evidence type="ECO:0000256" key="4">
    <source>
        <dbReference type="ARBA" id="ARBA00022553"/>
    </source>
</evidence>
<keyword evidence="12" id="KW-1015">Disulfide bond</keyword>
<keyword evidence="8 17" id="KW-1133">Transmembrane helix</keyword>
<dbReference type="OrthoDB" id="9996086at2759"/>
<dbReference type="GO" id="GO:0007602">
    <property type="term" value="P:phototransduction"/>
    <property type="evidence" value="ECO:0007669"/>
    <property type="project" value="UniProtKB-KW"/>
</dbReference>
<dbReference type="GO" id="GO:0004930">
    <property type="term" value="F:G protein-coupled receptor activity"/>
    <property type="evidence" value="ECO:0007669"/>
    <property type="project" value="UniProtKB-KW"/>
</dbReference>
<dbReference type="GO" id="GO:0009881">
    <property type="term" value="F:photoreceptor activity"/>
    <property type="evidence" value="ECO:0007669"/>
    <property type="project" value="UniProtKB-KW"/>
</dbReference>
<keyword evidence="3" id="KW-0600">Photoreceptor protein</keyword>
<dbReference type="InterPro" id="IPR017452">
    <property type="entry name" value="GPCR_Rhodpsn_7TM"/>
</dbReference>
<keyword evidence="9" id="KW-0157">Chromophore</keyword>
<feature type="transmembrane region" description="Helical" evidence="17">
    <location>
        <begin position="173"/>
        <end position="199"/>
    </location>
</feature>
<dbReference type="Pfam" id="PF00001">
    <property type="entry name" value="7tm_1"/>
    <property type="match status" value="1"/>
</dbReference>
<evidence type="ECO:0000256" key="11">
    <source>
        <dbReference type="ARBA" id="ARBA00023136"/>
    </source>
</evidence>
<feature type="transmembrane region" description="Helical" evidence="17">
    <location>
        <begin position="130"/>
        <end position="152"/>
    </location>
</feature>
<reference evidence="18" key="1">
    <citation type="submission" date="2015-10" db="EMBL/GenBank/DDBJ databases">
        <title>EvidentialGene: Evidence-directed Construction of Complete mRNA Transcriptomes without Genomes.</title>
        <authorList>
            <person name="Gilbert D.G."/>
        </authorList>
    </citation>
    <scope>NUCLEOTIDE SEQUENCE</scope>
</reference>
<evidence type="ECO:0000256" key="17">
    <source>
        <dbReference type="SAM" id="Phobius"/>
    </source>
</evidence>
<evidence type="ECO:0000256" key="7">
    <source>
        <dbReference type="ARBA" id="ARBA00022925"/>
    </source>
</evidence>
<evidence type="ECO:0000256" key="9">
    <source>
        <dbReference type="ARBA" id="ARBA00022991"/>
    </source>
</evidence>
<keyword evidence="7" id="KW-0681">Retinal protein</keyword>
<dbReference type="InterPro" id="IPR001760">
    <property type="entry name" value="Opsin"/>
</dbReference>
<dbReference type="PRINTS" id="PR00577">
    <property type="entry name" value="OPSINRH3RH4"/>
</dbReference>
<name>A0A0P6IAV7_9CRUS</name>
<evidence type="ECO:0000256" key="5">
    <source>
        <dbReference type="ARBA" id="ARBA00022606"/>
    </source>
</evidence>
<dbReference type="PRINTS" id="PR00237">
    <property type="entry name" value="GPCRRHODOPSN"/>
</dbReference>
<keyword evidence="5" id="KW-0716">Sensory transduction</keyword>
<dbReference type="EMBL" id="GDIQ01023670">
    <property type="protein sequence ID" value="JAN71067.1"/>
    <property type="molecule type" value="Transcribed_RNA"/>
</dbReference>
<feature type="transmembrane region" description="Helical" evidence="17">
    <location>
        <begin position="54"/>
        <end position="77"/>
    </location>
</feature>
<dbReference type="GO" id="GO:0007601">
    <property type="term" value="P:visual perception"/>
    <property type="evidence" value="ECO:0007669"/>
    <property type="project" value="UniProtKB-KW"/>
</dbReference>
<evidence type="ECO:0000256" key="16">
    <source>
        <dbReference type="SAM" id="MobiDB-lite"/>
    </source>
</evidence>
<dbReference type="PROSITE" id="PS00238">
    <property type="entry name" value="OPSIN"/>
    <property type="match status" value="1"/>
</dbReference>
<evidence type="ECO:0000256" key="13">
    <source>
        <dbReference type="ARBA" id="ARBA00023170"/>
    </source>
</evidence>
<dbReference type="FunFam" id="1.20.1070.10:FF:000044">
    <property type="entry name" value="Opsin, ultraviolet-sensitive"/>
    <property type="match status" value="1"/>
</dbReference>
<evidence type="ECO:0000256" key="8">
    <source>
        <dbReference type="ARBA" id="ARBA00022989"/>
    </source>
</evidence>
<keyword evidence="15" id="KW-0844">Vision</keyword>
<feature type="region of interest" description="Disordered" evidence="16">
    <location>
        <begin position="364"/>
        <end position="388"/>
    </location>
</feature>
<keyword evidence="6 17" id="KW-0812">Transmembrane</keyword>
<dbReference type="PROSITE" id="PS50262">
    <property type="entry name" value="G_PROTEIN_RECEP_F1_2"/>
    <property type="match status" value="1"/>
</dbReference>
<organism evidence="18">
    <name type="scientific">Daphnia magna</name>
    <dbReference type="NCBI Taxonomy" id="35525"/>
    <lineage>
        <taxon>Eukaryota</taxon>
        <taxon>Metazoa</taxon>
        <taxon>Ecdysozoa</taxon>
        <taxon>Arthropoda</taxon>
        <taxon>Crustacea</taxon>
        <taxon>Branchiopoda</taxon>
        <taxon>Diplostraca</taxon>
        <taxon>Cladocera</taxon>
        <taxon>Anomopoda</taxon>
        <taxon>Daphniidae</taxon>
        <taxon>Daphnia</taxon>
    </lineage>
</organism>
<feature type="transmembrane region" description="Helical" evidence="17">
    <location>
        <begin position="219"/>
        <end position="243"/>
    </location>
</feature>
<evidence type="ECO:0000256" key="10">
    <source>
        <dbReference type="ARBA" id="ARBA00023040"/>
    </source>
</evidence>
<dbReference type="PANTHER" id="PTHR24240">
    <property type="entry name" value="OPSIN"/>
    <property type="match status" value="1"/>
</dbReference>
<evidence type="ECO:0000256" key="2">
    <source>
        <dbReference type="ARBA" id="ARBA00010663"/>
    </source>
</evidence>
<evidence type="ECO:0000256" key="12">
    <source>
        <dbReference type="ARBA" id="ARBA00023157"/>
    </source>
</evidence>
<keyword evidence="13 18" id="KW-0675">Receptor</keyword>
<keyword evidence="4" id="KW-0597">Phosphoprotein</keyword>
<comment type="subcellular location">
    <subcellularLocation>
        <location evidence="1">Membrane</location>
        <topology evidence="1">Multi-pass membrane protein</topology>
    </subcellularLocation>
</comment>
<dbReference type="Gene3D" id="1.20.1070.10">
    <property type="entry name" value="Rhodopsin 7-helix transmembrane proteins"/>
    <property type="match status" value="1"/>
</dbReference>
<keyword evidence="11 17" id="KW-0472">Membrane</keyword>
<dbReference type="CDD" id="cd15079">
    <property type="entry name" value="7tmA_photoreceptors_insect"/>
    <property type="match status" value="1"/>
</dbReference>
<proteinExistence type="inferred from homology"/>
<keyword evidence="14" id="KW-0807">Transducer</keyword>
<feature type="transmembrane region" description="Helical" evidence="17">
    <location>
        <begin position="289"/>
        <end position="309"/>
    </location>
</feature>
<dbReference type="AlphaFoldDB" id="A0A0P6IAV7"/>
<sequence>MAFSNSNVTAMAQQQPYNPWSLPDSFTIYNFAPEEIRSFLHPHWHNQKAPHPMMYYFFGLLYTVIGVVAISGNWMVLRILGSFPSLRTPANMLVMNLAVSDFLLMITLIPECVYNFFTGGPWQFGDLGCQIHAFCGALCGYSQITTLVFISYDRYNVIVKGFNGAPLTFSKAIMFITFGWIWSFGWSVCPLVGWGYYAMDGMLGTCSFDGLTTDMSNKTHILATTICLFVLPIIVIVGCYYFIVKAVFHHEDELRQQAKKMNVTSLRSNSDQQAVSAEIRIAKVAIINVTLWIIAWTPFAVVCMLGTWGDTSKITPYICELPVILAKTSCAYNPVIYALSHPKYRECLKELFPWLCIVVETKKSSKHGGDNQSTGSTRTEASSATTQA</sequence>